<dbReference type="Proteomes" id="UP000475325">
    <property type="component" value="Unassembled WGS sequence"/>
</dbReference>
<evidence type="ECO:0000313" key="2">
    <source>
        <dbReference type="EMBL" id="KAF3101634.1"/>
    </source>
</evidence>
<reference evidence="2 3" key="1">
    <citation type="submission" date="2019-06" db="EMBL/GenBank/DDBJ databases">
        <authorList>
            <person name="Palmer J.M."/>
        </authorList>
    </citation>
    <scope>NUCLEOTIDE SEQUENCE [LARGE SCALE GENOMIC DNA]</scope>
    <source>
        <strain evidence="2 3">TWF102</strain>
    </source>
</reference>
<name>A0A7C8JAZ8_ORBOL</name>
<evidence type="ECO:0000256" key="1">
    <source>
        <dbReference type="SAM" id="MobiDB-lite"/>
    </source>
</evidence>
<comment type="caution">
    <text evidence="2">The sequence shown here is derived from an EMBL/GenBank/DDBJ whole genome shotgun (WGS) entry which is preliminary data.</text>
</comment>
<sequence length="321" mass="36780">MSRHQDRRPPAPQEKATSSISFFPTKFMKPGTPRILSPLEHLPTDIAYIVVQNLAKGDLGNFARCSSVCHDFTLLLRLRRIILTSDGVRAFRDGGKHEKYKKYVRCVRFPDPSEWDPDPVWNEDEEIRTYRDPMIPALRTYTSSLDYFPDITELHISYKIPAAAEGNAFVAVYASISKQPFYQNLRKLEFLVEKKQDTACYWTGKELISEYFRLGKDDREFLGDRIPEEEDINTAARQLVVPAPSLKSAAISVTGIARPWEVLWMGKQNGLFYYYPFFQAPNLVELVVNVKGSDGPEGSRSNSRSSLDMTQLKELNNRTLR</sequence>
<evidence type="ECO:0000313" key="3">
    <source>
        <dbReference type="Proteomes" id="UP000475325"/>
    </source>
</evidence>
<feature type="region of interest" description="Disordered" evidence="1">
    <location>
        <begin position="294"/>
        <end position="321"/>
    </location>
</feature>
<evidence type="ECO:0008006" key="4">
    <source>
        <dbReference type="Google" id="ProtNLM"/>
    </source>
</evidence>
<protein>
    <recommendedName>
        <fullName evidence="4">F-box domain-containing protein</fullName>
    </recommendedName>
</protein>
<dbReference type="EMBL" id="WIQW01000023">
    <property type="protein sequence ID" value="KAF3101634.1"/>
    <property type="molecule type" value="Genomic_DNA"/>
</dbReference>
<accession>A0A7C8JAZ8</accession>
<feature type="compositionally biased region" description="Polar residues" evidence="1">
    <location>
        <begin position="299"/>
        <end position="321"/>
    </location>
</feature>
<proteinExistence type="predicted"/>
<gene>
    <name evidence="2" type="ORF">TWF102_004875</name>
</gene>
<organism evidence="2 3">
    <name type="scientific">Orbilia oligospora</name>
    <name type="common">Nematode-trapping fungus</name>
    <name type="synonym">Arthrobotrys oligospora</name>
    <dbReference type="NCBI Taxonomy" id="2813651"/>
    <lineage>
        <taxon>Eukaryota</taxon>
        <taxon>Fungi</taxon>
        <taxon>Dikarya</taxon>
        <taxon>Ascomycota</taxon>
        <taxon>Pezizomycotina</taxon>
        <taxon>Orbiliomycetes</taxon>
        <taxon>Orbiliales</taxon>
        <taxon>Orbiliaceae</taxon>
        <taxon>Orbilia</taxon>
    </lineage>
</organism>
<dbReference type="AlphaFoldDB" id="A0A7C8JAZ8"/>